<accession>A0A4V3RKY5</accession>
<keyword evidence="8" id="KW-0811">Translocation</keyword>
<keyword evidence="3" id="KW-0813">Transport</keyword>
<keyword evidence="6" id="KW-0653">Protein transport</keyword>
<evidence type="ECO:0000256" key="3">
    <source>
        <dbReference type="ARBA" id="ARBA00022448"/>
    </source>
</evidence>
<keyword evidence="5 10" id="KW-0812">Transmembrane</keyword>
<evidence type="ECO:0000256" key="6">
    <source>
        <dbReference type="ARBA" id="ARBA00022927"/>
    </source>
</evidence>
<comment type="subcellular location">
    <subcellularLocation>
        <location evidence="1">Cell membrane</location>
        <topology evidence="1">Single-pass membrane protein</topology>
    </subcellularLocation>
</comment>
<evidence type="ECO:0000256" key="8">
    <source>
        <dbReference type="ARBA" id="ARBA00023010"/>
    </source>
</evidence>
<keyword evidence="9 10" id="KW-0472">Membrane</keyword>
<dbReference type="InterPro" id="IPR003849">
    <property type="entry name" value="Preprotein_translocase_YajC"/>
</dbReference>
<feature type="transmembrane region" description="Helical" evidence="10">
    <location>
        <begin position="17"/>
        <end position="39"/>
    </location>
</feature>
<evidence type="ECO:0000256" key="2">
    <source>
        <dbReference type="ARBA" id="ARBA00006742"/>
    </source>
</evidence>
<comment type="similarity">
    <text evidence="2">Belongs to the YajC family.</text>
</comment>
<dbReference type="AlphaFoldDB" id="A0A4V3RKY5"/>
<evidence type="ECO:0000256" key="10">
    <source>
        <dbReference type="SAM" id="Phobius"/>
    </source>
</evidence>
<evidence type="ECO:0000256" key="4">
    <source>
        <dbReference type="ARBA" id="ARBA00022475"/>
    </source>
</evidence>
<evidence type="ECO:0000256" key="9">
    <source>
        <dbReference type="ARBA" id="ARBA00023136"/>
    </source>
</evidence>
<dbReference type="EMBL" id="SRYR01000006">
    <property type="protein sequence ID" value="TGY41660.1"/>
    <property type="molecule type" value="Genomic_DNA"/>
</dbReference>
<evidence type="ECO:0000313" key="11">
    <source>
        <dbReference type="EMBL" id="TGY41660.1"/>
    </source>
</evidence>
<dbReference type="SMART" id="SM01323">
    <property type="entry name" value="YajC"/>
    <property type="match status" value="1"/>
</dbReference>
<dbReference type="PANTHER" id="PTHR33909:SF1">
    <property type="entry name" value="SEC TRANSLOCON ACCESSORY COMPLEX SUBUNIT YAJC"/>
    <property type="match status" value="1"/>
</dbReference>
<evidence type="ECO:0000313" key="12">
    <source>
        <dbReference type="Proteomes" id="UP000306888"/>
    </source>
</evidence>
<name>A0A4V3RKY5_9CLOT</name>
<organism evidence="11 12">
    <name type="scientific">Clostridium sartagoforme</name>
    <dbReference type="NCBI Taxonomy" id="84031"/>
    <lineage>
        <taxon>Bacteria</taxon>
        <taxon>Bacillati</taxon>
        <taxon>Bacillota</taxon>
        <taxon>Clostridia</taxon>
        <taxon>Eubacteriales</taxon>
        <taxon>Clostridiaceae</taxon>
        <taxon>Clostridium</taxon>
    </lineage>
</organism>
<dbReference type="NCBIfam" id="TIGR00739">
    <property type="entry name" value="yajC"/>
    <property type="match status" value="1"/>
</dbReference>
<dbReference type="Pfam" id="PF02699">
    <property type="entry name" value="YajC"/>
    <property type="match status" value="1"/>
</dbReference>
<protein>
    <submittedName>
        <fullName evidence="11">Preprotein translocase subunit YajC</fullName>
    </submittedName>
</protein>
<keyword evidence="4" id="KW-1003">Cell membrane</keyword>
<evidence type="ECO:0000256" key="5">
    <source>
        <dbReference type="ARBA" id="ARBA00022692"/>
    </source>
</evidence>
<dbReference type="GO" id="GO:0005886">
    <property type="term" value="C:plasma membrane"/>
    <property type="evidence" value="ECO:0007669"/>
    <property type="project" value="UniProtKB-SubCell"/>
</dbReference>
<dbReference type="GO" id="GO:0015031">
    <property type="term" value="P:protein transport"/>
    <property type="evidence" value="ECO:0007669"/>
    <property type="project" value="UniProtKB-KW"/>
</dbReference>
<sequence length="103" mass="11457">MKILNVRMVFNMVNWEVVLWTCITVAVLAGIVALILIFISAKNIKKRTSELKDIHVELKSGMKVMFCGGIYGKVVSAGKETVEVEVAKNVVITISRYSIQNTL</sequence>
<dbReference type="PANTHER" id="PTHR33909">
    <property type="entry name" value="SEC TRANSLOCON ACCESSORY COMPLEX SUBUNIT YAJC"/>
    <property type="match status" value="1"/>
</dbReference>
<comment type="caution">
    <text evidence="11">The sequence shown here is derived from an EMBL/GenBank/DDBJ whole genome shotgun (WGS) entry which is preliminary data.</text>
</comment>
<keyword evidence="12" id="KW-1185">Reference proteome</keyword>
<dbReference type="OrthoDB" id="2200043at2"/>
<dbReference type="Proteomes" id="UP000306888">
    <property type="component" value="Unassembled WGS sequence"/>
</dbReference>
<gene>
    <name evidence="11" type="primary">yajC</name>
    <name evidence="11" type="ORF">E5347_11650</name>
</gene>
<proteinExistence type="inferred from homology"/>
<evidence type="ECO:0000256" key="1">
    <source>
        <dbReference type="ARBA" id="ARBA00004162"/>
    </source>
</evidence>
<reference evidence="11 12" key="1">
    <citation type="submission" date="2019-04" db="EMBL/GenBank/DDBJ databases">
        <title>Microbes associate with the intestines of laboratory mice.</title>
        <authorList>
            <person name="Navarre W."/>
            <person name="Wong E."/>
            <person name="Huang K."/>
            <person name="Tropini C."/>
            <person name="Ng K."/>
            <person name="Yu B."/>
        </authorList>
    </citation>
    <scope>NUCLEOTIDE SEQUENCE [LARGE SCALE GENOMIC DNA]</scope>
    <source>
        <strain evidence="11 12">NM50_B9-20</strain>
    </source>
</reference>
<evidence type="ECO:0000256" key="7">
    <source>
        <dbReference type="ARBA" id="ARBA00022989"/>
    </source>
</evidence>
<keyword evidence="7 10" id="KW-1133">Transmembrane helix</keyword>